<dbReference type="SMART" id="SM00853">
    <property type="entry name" value="MutL_C"/>
    <property type="match status" value="1"/>
</dbReference>
<dbReference type="GO" id="GO:0005524">
    <property type="term" value="F:ATP binding"/>
    <property type="evidence" value="ECO:0007669"/>
    <property type="project" value="InterPro"/>
</dbReference>
<dbReference type="Proteomes" id="UP000000314">
    <property type="component" value="Chromosome 3"/>
</dbReference>
<dbReference type="InterPro" id="IPR036890">
    <property type="entry name" value="HATPase_C_sf"/>
</dbReference>
<dbReference type="KEGG" id="ppa:PAS_chr3_0739"/>
<dbReference type="GO" id="GO:0006298">
    <property type="term" value="P:mismatch repair"/>
    <property type="evidence" value="ECO:0007669"/>
    <property type="project" value="InterPro"/>
</dbReference>
<keyword evidence="4" id="KW-1185">Reference proteome</keyword>
<feature type="domain" description="MutL C-terminal dimerisation" evidence="2">
    <location>
        <begin position="403"/>
        <end position="567"/>
    </location>
</feature>
<dbReference type="InParanoid" id="C4R5F3"/>
<dbReference type="FunCoup" id="C4R5F3">
    <property type="interactions" value="463"/>
</dbReference>
<evidence type="ECO:0000313" key="3">
    <source>
        <dbReference type="EMBL" id="CAY70789.1"/>
    </source>
</evidence>
<dbReference type="GO" id="GO:0140664">
    <property type="term" value="F:ATP-dependent DNA damage sensor activity"/>
    <property type="evidence" value="ECO:0007669"/>
    <property type="project" value="InterPro"/>
</dbReference>
<dbReference type="SUPFAM" id="SSF118116">
    <property type="entry name" value="DNA mismatch repair protein MutL"/>
    <property type="match status" value="1"/>
</dbReference>
<dbReference type="SUPFAM" id="SSF55874">
    <property type="entry name" value="ATPase domain of HSP90 chaperone/DNA topoisomerase II/histidine kinase"/>
    <property type="match status" value="1"/>
</dbReference>
<dbReference type="OrthoDB" id="429932at2759"/>
<organism evidence="3 4">
    <name type="scientific">Komagataella phaffii (strain GS115 / ATCC 20864)</name>
    <name type="common">Yeast</name>
    <name type="synonym">Pichia pastoris</name>
    <dbReference type="NCBI Taxonomy" id="644223"/>
    <lineage>
        <taxon>Eukaryota</taxon>
        <taxon>Fungi</taxon>
        <taxon>Dikarya</taxon>
        <taxon>Ascomycota</taxon>
        <taxon>Saccharomycotina</taxon>
        <taxon>Pichiomycetes</taxon>
        <taxon>Pichiales</taxon>
        <taxon>Pichiaceae</taxon>
        <taxon>Komagataella</taxon>
    </lineage>
</organism>
<dbReference type="OMA" id="FECAHGR"/>
<dbReference type="PANTHER" id="PTHR10073:SF47">
    <property type="entry name" value="DNA MISMATCH REPAIR PROTEIN MLH3"/>
    <property type="match status" value="1"/>
</dbReference>
<protein>
    <submittedName>
        <fullName evidence="3">Protein involved in DNA mismatch repair and crossing-over during meiotic recombination</fullName>
    </submittedName>
</protein>
<dbReference type="eggNOG" id="KOG1977">
    <property type="taxonomic scope" value="Eukaryota"/>
</dbReference>
<dbReference type="Gene3D" id="3.30.565.10">
    <property type="entry name" value="Histidine kinase-like ATPase, C-terminal domain"/>
    <property type="match status" value="1"/>
</dbReference>
<dbReference type="InterPro" id="IPR038973">
    <property type="entry name" value="MutL/Mlh/Pms-like"/>
</dbReference>
<dbReference type="GO" id="GO:0032300">
    <property type="term" value="C:mismatch repair complex"/>
    <property type="evidence" value="ECO:0007669"/>
    <property type="project" value="InterPro"/>
</dbReference>
<dbReference type="STRING" id="644223.C4R5F3"/>
<dbReference type="Gene3D" id="3.30.1540.20">
    <property type="entry name" value="MutL, C-terminal domain, dimerisation subdomain"/>
    <property type="match status" value="1"/>
</dbReference>
<accession>C4R5F3</accession>
<sequence length="601" mass="67138">MSIVRRLDKAVSLALKSNLQLNLIGDVIKGLVENSLDAGSTEIRISVQLDNIICIECEDNGHGIPPSELEKIGSEYWSSKGVLKLEDLEDLKTYGFRGETLHSLSQISKALRISSKVLSSDRSFTTVYNNGTHVVSLTECDDYGIGSPQGTVVKITGLFYNLPVRRTYISNTSQKSISQQIKLALFPLCATNPDLSIKINLIEPDVSCEKSILSVSKAVSPDDRLSTSFDLIFGNMGSSMVPLQSSHMDYKADSIFGLNPTFNISHRFIFLNKRLVMDERLYNLITRELAQLYKSQNVHRPSFAFVVSFTGPQHPSELTQGPQKTINTVHEIQTLTYLTKCLIDKVAVNYIGSLQHNKRMIDSFKEAPEKNKTRKIQPLKDNISPFFCSNLKLSKDDLSSVKLVGLMDQKFIVVTLVTKHQGTVLLALDQHACDERVKAEKLFQNYINNLSNCSVAIENITWDLPEMVMNLFSTFEFSLSTWGIRFISLNSRIILTHLPSVLTEGKLSHESLKSGILQYLSDLEAGKKCPKPPGEKWFETLPFIPDMIINVVNSLACRSAVKFGTSLDTAQCRTIIQNLKSCELPFQCAHGRPSMVPLTML</sequence>
<dbReference type="InterPro" id="IPR014790">
    <property type="entry name" value="MutL_C"/>
</dbReference>
<dbReference type="EMBL" id="FN392321">
    <property type="protein sequence ID" value="CAY70789.1"/>
    <property type="molecule type" value="Genomic_DNA"/>
</dbReference>
<dbReference type="GeneID" id="8200434"/>
<dbReference type="InterPro" id="IPR042121">
    <property type="entry name" value="MutL_C_regsub"/>
</dbReference>
<dbReference type="GO" id="GO:0016887">
    <property type="term" value="F:ATP hydrolysis activity"/>
    <property type="evidence" value="ECO:0007669"/>
    <property type="project" value="InterPro"/>
</dbReference>
<dbReference type="PANTHER" id="PTHR10073">
    <property type="entry name" value="DNA MISMATCH REPAIR PROTEIN MLH, PMS, MUTL"/>
    <property type="match status" value="1"/>
</dbReference>
<dbReference type="HOGENOM" id="CLU_005415_1_0_1"/>
<evidence type="ECO:0000259" key="2">
    <source>
        <dbReference type="SMART" id="SM00853"/>
    </source>
</evidence>
<evidence type="ECO:0000256" key="1">
    <source>
        <dbReference type="ARBA" id="ARBA00006082"/>
    </source>
</evidence>
<gene>
    <name evidence="3" type="ordered locus">PAS_chr3_0739</name>
</gene>
<evidence type="ECO:0000313" key="4">
    <source>
        <dbReference type="Proteomes" id="UP000000314"/>
    </source>
</evidence>
<proteinExistence type="inferred from homology"/>
<dbReference type="AlphaFoldDB" id="C4R5F3"/>
<dbReference type="InterPro" id="IPR037198">
    <property type="entry name" value="MutL_C_sf"/>
</dbReference>
<dbReference type="InterPro" id="IPR042120">
    <property type="entry name" value="MutL_C_dimsub"/>
</dbReference>
<dbReference type="RefSeq" id="XP_002492968.1">
    <property type="nucleotide sequence ID" value="XM_002492923.1"/>
</dbReference>
<name>C4R5F3_KOMPG</name>
<comment type="similarity">
    <text evidence="1">Belongs to the DNA mismatch repair MutL/HexB family.</text>
</comment>
<reference evidence="3 4" key="1">
    <citation type="journal article" date="2009" name="Nat. Biotechnol.">
        <title>Genome sequence of the recombinant protein production host Pichia pastoris.</title>
        <authorList>
            <person name="De Schutter K."/>
            <person name="Lin Y.C."/>
            <person name="Tiels P."/>
            <person name="Van Hecke A."/>
            <person name="Glinka S."/>
            <person name="Weber-Lehmann J."/>
            <person name="Rouze P."/>
            <person name="Van de Peer Y."/>
            <person name="Callewaert N."/>
        </authorList>
    </citation>
    <scope>NUCLEOTIDE SEQUENCE [LARGE SCALE GENOMIC DNA]</scope>
    <source>
        <strain evidence="4">GS115 / ATCC 20864</strain>
    </source>
</reference>
<dbReference type="SMR" id="C4R5F3"/>
<dbReference type="Pfam" id="PF13589">
    <property type="entry name" value="HATPase_c_3"/>
    <property type="match status" value="1"/>
</dbReference>
<dbReference type="Gene3D" id="3.30.1370.100">
    <property type="entry name" value="MutL, C-terminal domain, regulatory subdomain"/>
    <property type="match status" value="1"/>
</dbReference>